<dbReference type="OrthoDB" id="426235at2759"/>
<dbReference type="InterPro" id="IPR036412">
    <property type="entry name" value="HAD-like_sf"/>
</dbReference>
<dbReference type="InterPro" id="IPR023214">
    <property type="entry name" value="HAD_sf"/>
</dbReference>
<dbReference type="RefSeq" id="XP_002673541.1">
    <property type="nucleotide sequence ID" value="XM_002673495.1"/>
</dbReference>
<dbReference type="VEuPathDB" id="AmoebaDB:NAEGRDRAFT_71399"/>
<dbReference type="NCBIfam" id="TIGR01549">
    <property type="entry name" value="HAD-SF-IA-v1"/>
    <property type="match status" value="1"/>
</dbReference>
<dbReference type="InParanoid" id="D2VQZ3"/>
<dbReference type="SFLD" id="SFLDS00003">
    <property type="entry name" value="Haloacid_Dehalogenase"/>
    <property type="match status" value="1"/>
</dbReference>
<dbReference type="PANTHER" id="PTHR43885:SF1">
    <property type="entry name" value="SUPERFAMILY HYDROLASE, PUTATIVE (AFU_ORTHOLOGUE AFUA_4G13290)-RELATED"/>
    <property type="match status" value="1"/>
</dbReference>
<accession>D2VQZ3</accession>
<dbReference type="InterPro" id="IPR041492">
    <property type="entry name" value="HAD_2"/>
</dbReference>
<dbReference type="InterPro" id="IPR006439">
    <property type="entry name" value="HAD-SF_hydro_IA"/>
</dbReference>
<name>D2VQZ3_NAEGR</name>
<dbReference type="PANTHER" id="PTHR43885">
    <property type="entry name" value="HALOACID DEHALOGENASE-LIKE HYDROLASE"/>
    <property type="match status" value="1"/>
</dbReference>
<organism evidence="2">
    <name type="scientific">Naegleria gruberi</name>
    <name type="common">Amoeba</name>
    <dbReference type="NCBI Taxonomy" id="5762"/>
    <lineage>
        <taxon>Eukaryota</taxon>
        <taxon>Discoba</taxon>
        <taxon>Heterolobosea</taxon>
        <taxon>Tetramitia</taxon>
        <taxon>Eutetramitia</taxon>
        <taxon>Vahlkampfiidae</taxon>
        <taxon>Naegleria</taxon>
    </lineage>
</organism>
<dbReference type="AlphaFoldDB" id="D2VQZ3"/>
<dbReference type="KEGG" id="ngr:NAEGRDRAFT_71399"/>
<gene>
    <name evidence="1" type="ORF">NAEGRDRAFT_71399</name>
</gene>
<dbReference type="Gene3D" id="1.10.260.80">
    <property type="match status" value="1"/>
</dbReference>
<dbReference type="Pfam" id="PF13419">
    <property type="entry name" value="HAD_2"/>
    <property type="match status" value="1"/>
</dbReference>
<dbReference type="SUPFAM" id="SSF56784">
    <property type="entry name" value="HAD-like"/>
    <property type="match status" value="1"/>
</dbReference>
<dbReference type="EMBL" id="GG738890">
    <property type="protein sequence ID" value="EFC40797.1"/>
    <property type="molecule type" value="Genomic_DNA"/>
</dbReference>
<protein>
    <submittedName>
        <fullName evidence="1">Predicted protein</fullName>
    </submittedName>
</protein>
<dbReference type="GeneID" id="8864544"/>
<evidence type="ECO:0000313" key="2">
    <source>
        <dbReference type="Proteomes" id="UP000006671"/>
    </source>
</evidence>
<proteinExistence type="predicted"/>
<keyword evidence="2" id="KW-1185">Reference proteome</keyword>
<dbReference type="Proteomes" id="UP000006671">
    <property type="component" value="Unassembled WGS sequence"/>
</dbReference>
<dbReference type="SFLD" id="SFLDG01129">
    <property type="entry name" value="C1.5:_HAD__Beta-PGM__Phosphata"/>
    <property type="match status" value="1"/>
</dbReference>
<dbReference type="STRING" id="5762.D2VQZ3"/>
<reference evidence="1 2" key="1">
    <citation type="journal article" date="2010" name="Cell">
        <title>The genome of Naegleria gruberi illuminates early eukaryotic versatility.</title>
        <authorList>
            <person name="Fritz-Laylin L.K."/>
            <person name="Prochnik S.E."/>
            <person name="Ginger M.L."/>
            <person name="Dacks J.B."/>
            <person name="Carpenter M.L."/>
            <person name="Field M.C."/>
            <person name="Kuo A."/>
            <person name="Paredez A."/>
            <person name="Chapman J."/>
            <person name="Pham J."/>
            <person name="Shu S."/>
            <person name="Neupane R."/>
            <person name="Cipriano M."/>
            <person name="Mancuso J."/>
            <person name="Tu H."/>
            <person name="Salamov A."/>
            <person name="Lindquist E."/>
            <person name="Shapiro H."/>
            <person name="Lucas S."/>
            <person name="Grigoriev I.V."/>
            <person name="Cande W.Z."/>
            <person name="Fulton C."/>
            <person name="Rokhsar D.S."/>
            <person name="Dawson S.C."/>
        </authorList>
    </citation>
    <scope>NUCLEOTIDE SEQUENCE [LARGE SCALE GENOMIC DNA]</scope>
    <source>
        <strain evidence="1 2">NEG-M</strain>
    </source>
</reference>
<dbReference type="Gene3D" id="3.40.50.1000">
    <property type="entry name" value="HAD superfamily/HAD-like"/>
    <property type="match status" value="1"/>
</dbReference>
<evidence type="ECO:0000313" key="1">
    <source>
        <dbReference type="EMBL" id="EFC40797.1"/>
    </source>
</evidence>
<sequence length="264" mass="30887">MIHKTCPSHLSVLRKHHHNHFNQLYKKIFVNSTSHSTDEKPYYFVHEQSIKKPLIRVATFDMDGTLTVPVIDFAKMRLLTGISAPIDVLDHIHSLNDEEEKKRLFDIIHRVESEANDKLEFQPYLFETLDELKKLQLDEKSPLKHFAIVTRNSQSTLQLFIEKLGSNYSDFYTILHGREYLPYKPNPQCLTRIAEELNVPIENMIMIGDSFHDIVCAKKAGALSCLYTQETDWDDKHTECVEKYEPDFICHDLRHLIDIVQHVE</sequence>